<dbReference type="RefSeq" id="WP_159462659.1">
    <property type="nucleotide sequence ID" value="NZ_FCOJ02000112.1"/>
</dbReference>
<dbReference type="AlphaFoldDB" id="A0A158DQ72"/>
<evidence type="ECO:0000313" key="4">
    <source>
        <dbReference type="Proteomes" id="UP000054596"/>
    </source>
</evidence>
<comment type="similarity">
    <text evidence="1">Belongs to the initiator RepB protein family.</text>
</comment>
<feature type="domain" description="Initiator Rep protein WH1" evidence="2">
    <location>
        <begin position="27"/>
        <end position="174"/>
    </location>
</feature>
<dbReference type="Pfam" id="PF01051">
    <property type="entry name" value="Rep3_N"/>
    <property type="match status" value="1"/>
</dbReference>
<reference evidence="3" key="1">
    <citation type="submission" date="2016-01" db="EMBL/GenBank/DDBJ databases">
        <authorList>
            <person name="Peeters C."/>
        </authorList>
    </citation>
    <scope>NUCLEOTIDE SEQUENCE [LARGE SCALE GENOMIC DNA]</scope>
    <source>
        <strain evidence="3">LMG 29325</strain>
    </source>
</reference>
<dbReference type="SUPFAM" id="SSF46785">
    <property type="entry name" value="Winged helix' DNA-binding domain"/>
    <property type="match status" value="2"/>
</dbReference>
<dbReference type="GO" id="GO:0003887">
    <property type="term" value="F:DNA-directed DNA polymerase activity"/>
    <property type="evidence" value="ECO:0007669"/>
    <property type="project" value="InterPro"/>
</dbReference>
<dbReference type="STRING" id="1777143.AWB82_07071"/>
<accession>A0A158DQ72</accession>
<dbReference type="InterPro" id="IPR036388">
    <property type="entry name" value="WH-like_DNA-bd_sf"/>
</dbReference>
<evidence type="ECO:0000259" key="2">
    <source>
        <dbReference type="Pfam" id="PF01051"/>
    </source>
</evidence>
<dbReference type="OrthoDB" id="9122127at2"/>
<dbReference type="Pfam" id="PF21205">
    <property type="entry name" value="Rep3_C"/>
    <property type="match status" value="1"/>
</dbReference>
<dbReference type="InterPro" id="IPR036390">
    <property type="entry name" value="WH_DNA-bd_sf"/>
</dbReference>
<dbReference type="Gene3D" id="1.10.10.10">
    <property type="entry name" value="Winged helix-like DNA-binding domain superfamily/Winged helix DNA-binding domain"/>
    <property type="match status" value="2"/>
</dbReference>
<evidence type="ECO:0000256" key="1">
    <source>
        <dbReference type="ARBA" id="ARBA00038283"/>
    </source>
</evidence>
<organism evidence="3 4">
    <name type="scientific">Caballeronia glebae</name>
    <dbReference type="NCBI Taxonomy" id="1777143"/>
    <lineage>
        <taxon>Bacteria</taxon>
        <taxon>Pseudomonadati</taxon>
        <taxon>Pseudomonadota</taxon>
        <taxon>Betaproteobacteria</taxon>
        <taxon>Burkholderiales</taxon>
        <taxon>Burkholderiaceae</taxon>
        <taxon>Caballeronia</taxon>
    </lineage>
</organism>
<dbReference type="InterPro" id="IPR000525">
    <property type="entry name" value="Initiator_Rep_WH1"/>
</dbReference>
<proteinExistence type="inferred from homology"/>
<dbReference type="EMBL" id="FCOJ02000112">
    <property type="protein sequence ID" value="SAK96781.1"/>
    <property type="molecule type" value="Genomic_DNA"/>
</dbReference>
<comment type="caution">
    <text evidence="3">The sequence shown here is derived from an EMBL/GenBank/DDBJ whole genome shotgun (WGS) entry which is preliminary data.</text>
</comment>
<keyword evidence="4" id="KW-1185">Reference proteome</keyword>
<gene>
    <name evidence="3" type="primary">repE_1</name>
    <name evidence="3" type="ORF">AWB82_07071</name>
</gene>
<protein>
    <submittedName>
        <fullName evidence="3">Replication initiation protein</fullName>
    </submittedName>
</protein>
<dbReference type="GO" id="GO:0006270">
    <property type="term" value="P:DNA replication initiation"/>
    <property type="evidence" value="ECO:0007669"/>
    <property type="project" value="InterPro"/>
</dbReference>
<dbReference type="Proteomes" id="UP000054596">
    <property type="component" value="Unassembled WGS sequence"/>
</dbReference>
<evidence type="ECO:0000313" key="3">
    <source>
        <dbReference type="EMBL" id="SAK96781.1"/>
    </source>
</evidence>
<name>A0A158DQ72_9BURK</name>
<sequence length="257" mass="29120">MTAIAKTKTLTAKPNSQAGLLDRNVSLANVIVRATHGLKLSDKRLLSAALAVTDATDGRALSDERFWTVKVTAIDYAQAFGVSLDTAYEQIAASADVLLSKCITRPVRDRSGDLLKHQWLLRAVYSKGRGTVSMTWHPDIRPFIFCLREEFTTYKLRQAAAVRSVYSWFLYDNLRSWNGVGSWSPTIEEFAQNMDAANYANNFKEMRRRVIEPAVKELREKNNLVIEWEQVKNGRKTVGLRFKYRKAEQAALDLESV</sequence>